<dbReference type="InterPro" id="IPR024197">
    <property type="entry name" value="TPP-like"/>
</dbReference>
<protein>
    <recommendedName>
        <fullName evidence="3">HAD family hydrolase</fullName>
    </recommendedName>
</protein>
<dbReference type="SUPFAM" id="SSF56784">
    <property type="entry name" value="HAD-like"/>
    <property type="match status" value="1"/>
</dbReference>
<dbReference type="InterPro" id="IPR036412">
    <property type="entry name" value="HAD-like_sf"/>
</dbReference>
<dbReference type="Proteomes" id="UP001500618">
    <property type="component" value="Unassembled WGS sequence"/>
</dbReference>
<gene>
    <name evidence="1" type="ORF">GCM10009765_56250</name>
</gene>
<evidence type="ECO:0000313" key="2">
    <source>
        <dbReference type="Proteomes" id="UP001500618"/>
    </source>
</evidence>
<keyword evidence="2" id="KW-1185">Reference proteome</keyword>
<name>A0ABP4U6Y6_9ACTN</name>
<proteinExistence type="predicted"/>
<dbReference type="EMBL" id="BAAANY010000022">
    <property type="protein sequence ID" value="GAA1699549.1"/>
    <property type="molecule type" value="Genomic_DNA"/>
</dbReference>
<sequence length="275" mass="29752">MTVLVASDLDRTLIYSRDAAEVDALDGLLCVETYQDAPLSYLSEKAAAGLAALVERTEFVPVTTRTREQYKRINLPIPPRRYAICANGGHLLVNGVPDPRWHRAVRQRLAAGSADLAEVSEWLAKTADPQWTLKHREAEDLFCYLVVDRTAMPSSYVDEMIGWCDPRGWEVSVQGRKVYAVPRDLTKSGAVAEVAGRMEADTVLAAGDSLLDAELLAAADAAVRPGHGELADSNWSAPRVQALTERGIAGGEAVVEWLLAAADHRVSSAGLGYAL</sequence>
<accession>A0ABP4U6Y6</accession>
<dbReference type="RefSeq" id="WP_344313388.1">
    <property type="nucleotide sequence ID" value="NZ_BAAANY010000022.1"/>
</dbReference>
<dbReference type="InterPro" id="IPR023214">
    <property type="entry name" value="HAD_sf"/>
</dbReference>
<dbReference type="Gene3D" id="3.40.50.1000">
    <property type="entry name" value="HAD superfamily/HAD-like"/>
    <property type="match status" value="1"/>
</dbReference>
<evidence type="ECO:0008006" key="3">
    <source>
        <dbReference type="Google" id="ProtNLM"/>
    </source>
</evidence>
<organism evidence="1 2">
    <name type="scientific">Fodinicola feengrottensis</name>
    <dbReference type="NCBI Taxonomy" id="435914"/>
    <lineage>
        <taxon>Bacteria</taxon>
        <taxon>Bacillati</taxon>
        <taxon>Actinomycetota</taxon>
        <taxon>Actinomycetes</taxon>
        <taxon>Mycobacteriales</taxon>
        <taxon>Fodinicola</taxon>
    </lineage>
</organism>
<reference evidence="2" key="1">
    <citation type="journal article" date="2019" name="Int. J. Syst. Evol. Microbiol.">
        <title>The Global Catalogue of Microorganisms (GCM) 10K type strain sequencing project: providing services to taxonomists for standard genome sequencing and annotation.</title>
        <authorList>
            <consortium name="The Broad Institute Genomics Platform"/>
            <consortium name="The Broad Institute Genome Sequencing Center for Infectious Disease"/>
            <person name="Wu L."/>
            <person name="Ma J."/>
        </authorList>
    </citation>
    <scope>NUCLEOTIDE SEQUENCE [LARGE SCALE GENOMIC DNA]</scope>
    <source>
        <strain evidence="2">JCM 14718</strain>
    </source>
</reference>
<comment type="caution">
    <text evidence="1">The sequence shown here is derived from an EMBL/GenBank/DDBJ whole genome shotgun (WGS) entry which is preliminary data.</text>
</comment>
<dbReference type="PIRSF" id="PIRSF030802">
    <property type="entry name" value="UCP030802"/>
    <property type="match status" value="1"/>
</dbReference>
<evidence type="ECO:0000313" key="1">
    <source>
        <dbReference type="EMBL" id="GAA1699549.1"/>
    </source>
</evidence>